<evidence type="ECO:0000256" key="6">
    <source>
        <dbReference type="SAM" id="Phobius"/>
    </source>
</evidence>
<dbReference type="Pfam" id="PF03741">
    <property type="entry name" value="TerC"/>
    <property type="match status" value="1"/>
</dbReference>
<evidence type="ECO:0000256" key="5">
    <source>
        <dbReference type="ARBA" id="ARBA00023136"/>
    </source>
</evidence>
<dbReference type="Proteomes" id="UP000199086">
    <property type="component" value="Unassembled WGS sequence"/>
</dbReference>
<feature type="transmembrane region" description="Helical" evidence="6">
    <location>
        <begin position="103"/>
        <end position="125"/>
    </location>
</feature>
<keyword evidence="5 6" id="KW-0472">Membrane</keyword>
<sequence length="405" mass="45285">MAVSGLTWVLTTLFVVGMLLFDFIFHARKPHTPGLKESAAWSALYVTIALSFGLFVLWHWGPNFATQYYAGYVTELSLSVDNLFVFLIIMASFKVPRESQQEVLLFGIVVSLIFRSALIFVGAAAINAFAWVFYIFGLILLITAGSTLKEALSGDDDEEESGENFFIRAVRRVFHTSDQYEGNKLFTQLDGRRAMTPMLLVMIAIGGTDVLFALDSIPAIFGLTQEVYLVFTAVVFSLMGLKQLFFLIDGLLDRLIYLSYGLSAILAFIAVKLVLHALHENNLPFINAGEPVPVLEITTQMSLVFILGVLAVTVLFSLYSPRGRAMAIIRATEDLAERYLALPADAPLEERTRINRQLGQKLGGMPRIPDHLKSELIENEQHYRDLIHRAHGEHQDFLSRATESR</sequence>
<evidence type="ECO:0000256" key="2">
    <source>
        <dbReference type="ARBA" id="ARBA00007511"/>
    </source>
</evidence>
<feature type="transmembrane region" description="Helical" evidence="6">
    <location>
        <begin position="39"/>
        <end position="60"/>
    </location>
</feature>
<comment type="similarity">
    <text evidence="2">Belongs to the TerC family.</text>
</comment>
<dbReference type="AlphaFoldDB" id="A0A1G6H9B5"/>
<feature type="transmembrane region" description="Helical" evidence="6">
    <location>
        <begin position="297"/>
        <end position="319"/>
    </location>
</feature>
<gene>
    <name evidence="7" type="ORF">GA0111570_107126</name>
</gene>
<dbReference type="GO" id="GO:0016020">
    <property type="term" value="C:membrane"/>
    <property type="evidence" value="ECO:0007669"/>
    <property type="project" value="UniProtKB-SubCell"/>
</dbReference>
<dbReference type="InterPro" id="IPR022369">
    <property type="entry name" value="Integral_membrane_TerC_rswitch"/>
</dbReference>
<dbReference type="EMBL" id="FMYF01000007">
    <property type="protein sequence ID" value="SDB90545.1"/>
    <property type="molecule type" value="Genomic_DNA"/>
</dbReference>
<proteinExistence type="inferred from homology"/>
<feature type="transmembrane region" description="Helical" evidence="6">
    <location>
        <begin position="131"/>
        <end position="148"/>
    </location>
</feature>
<evidence type="ECO:0000313" key="8">
    <source>
        <dbReference type="Proteomes" id="UP000199086"/>
    </source>
</evidence>
<keyword evidence="3 6" id="KW-0812">Transmembrane</keyword>
<dbReference type="RefSeq" id="WP_092611322.1">
    <property type="nucleotide sequence ID" value="NZ_FMYF01000007.1"/>
</dbReference>
<accession>A0A1G6H9B5</accession>
<organism evidence="7 8">
    <name type="scientific">Raineyella antarctica</name>
    <dbReference type="NCBI Taxonomy" id="1577474"/>
    <lineage>
        <taxon>Bacteria</taxon>
        <taxon>Bacillati</taxon>
        <taxon>Actinomycetota</taxon>
        <taxon>Actinomycetes</taxon>
        <taxon>Propionibacteriales</taxon>
        <taxon>Propionibacteriaceae</taxon>
        <taxon>Raineyella</taxon>
    </lineage>
</organism>
<evidence type="ECO:0000256" key="3">
    <source>
        <dbReference type="ARBA" id="ARBA00022692"/>
    </source>
</evidence>
<feature type="transmembrane region" description="Helical" evidence="6">
    <location>
        <begin position="72"/>
        <end position="91"/>
    </location>
</feature>
<evidence type="ECO:0000256" key="1">
    <source>
        <dbReference type="ARBA" id="ARBA00004141"/>
    </source>
</evidence>
<feature type="transmembrane region" description="Helical" evidence="6">
    <location>
        <begin position="199"/>
        <end position="221"/>
    </location>
</feature>
<feature type="transmembrane region" description="Helical" evidence="6">
    <location>
        <begin position="255"/>
        <end position="277"/>
    </location>
</feature>
<dbReference type="PANTHER" id="PTHR30238:SF0">
    <property type="entry name" value="THYLAKOID MEMBRANE PROTEIN TERC, CHLOROPLASTIC"/>
    <property type="match status" value="1"/>
</dbReference>
<dbReference type="PANTHER" id="PTHR30238">
    <property type="entry name" value="MEMBRANE BOUND PREDICTED REDOX MODULATOR"/>
    <property type="match status" value="1"/>
</dbReference>
<reference evidence="7 8" key="1">
    <citation type="submission" date="2016-06" db="EMBL/GenBank/DDBJ databases">
        <authorList>
            <person name="Olsen C.W."/>
            <person name="Carey S."/>
            <person name="Hinshaw L."/>
            <person name="Karasin A.I."/>
        </authorList>
    </citation>
    <scope>NUCLEOTIDE SEQUENCE [LARGE SCALE GENOMIC DNA]</scope>
    <source>
        <strain evidence="7 8">LZ-22</strain>
    </source>
</reference>
<dbReference type="InterPro" id="IPR005496">
    <property type="entry name" value="Integral_membrane_TerC"/>
</dbReference>
<name>A0A1G6H9B5_9ACTN</name>
<comment type="subcellular location">
    <subcellularLocation>
        <location evidence="1">Membrane</location>
        <topology evidence="1">Multi-pass membrane protein</topology>
    </subcellularLocation>
</comment>
<protein>
    <submittedName>
        <fullName evidence="7">Tellurite resistance protein TerC</fullName>
    </submittedName>
</protein>
<feature type="transmembrane region" description="Helical" evidence="6">
    <location>
        <begin position="227"/>
        <end position="248"/>
    </location>
</feature>
<keyword evidence="4 6" id="KW-1133">Transmembrane helix</keyword>
<evidence type="ECO:0000313" key="7">
    <source>
        <dbReference type="EMBL" id="SDB90545.1"/>
    </source>
</evidence>
<evidence type="ECO:0000256" key="4">
    <source>
        <dbReference type="ARBA" id="ARBA00022989"/>
    </source>
</evidence>
<keyword evidence="8" id="KW-1185">Reference proteome</keyword>
<dbReference type="OrthoDB" id="5242957at2"/>
<feature type="transmembrane region" description="Helical" evidence="6">
    <location>
        <begin position="6"/>
        <end position="27"/>
    </location>
</feature>
<dbReference type="STRING" id="1577474.GA0111570_107126"/>
<dbReference type="NCBIfam" id="TIGR03718">
    <property type="entry name" value="R_switched_Alx"/>
    <property type="match status" value="1"/>
</dbReference>